<name>A0ABM5K6W4_DIAVI</name>
<evidence type="ECO:0000313" key="7">
    <source>
        <dbReference type="EnsemblMetazoa" id="XP_050505927.1"/>
    </source>
</evidence>
<proteinExistence type="predicted"/>
<organism evidence="7 8">
    <name type="scientific">Diabrotica virgifera virgifera</name>
    <name type="common">western corn rootworm</name>
    <dbReference type="NCBI Taxonomy" id="50390"/>
    <lineage>
        <taxon>Eukaryota</taxon>
        <taxon>Metazoa</taxon>
        <taxon>Ecdysozoa</taxon>
        <taxon>Arthropoda</taxon>
        <taxon>Hexapoda</taxon>
        <taxon>Insecta</taxon>
        <taxon>Pterygota</taxon>
        <taxon>Neoptera</taxon>
        <taxon>Endopterygota</taxon>
        <taxon>Coleoptera</taxon>
        <taxon>Polyphaga</taxon>
        <taxon>Cucujiformia</taxon>
        <taxon>Chrysomeloidea</taxon>
        <taxon>Chrysomelidae</taxon>
        <taxon>Galerucinae</taxon>
        <taxon>Diabroticina</taxon>
        <taxon>Diabroticites</taxon>
        <taxon>Diabrotica</taxon>
    </lineage>
</organism>
<keyword evidence="2" id="KW-1003">Cell membrane</keyword>
<evidence type="ECO:0000256" key="1">
    <source>
        <dbReference type="ARBA" id="ARBA00004651"/>
    </source>
</evidence>
<dbReference type="InterPro" id="IPR013604">
    <property type="entry name" value="7TM_chemorcpt"/>
</dbReference>
<evidence type="ECO:0000256" key="6">
    <source>
        <dbReference type="SAM" id="Phobius"/>
    </source>
</evidence>
<dbReference type="Proteomes" id="UP001652700">
    <property type="component" value="Unplaced"/>
</dbReference>
<dbReference type="RefSeq" id="XP_050505927.1">
    <property type="nucleotide sequence ID" value="XM_050649970.1"/>
</dbReference>
<evidence type="ECO:0008006" key="9">
    <source>
        <dbReference type="Google" id="ProtNLM"/>
    </source>
</evidence>
<accession>A0ABM5K6W4</accession>
<sequence>MKLIFVVKISVLIVTAEYRKGCLCFKLQVYIFYIAFSSDKVSRAAENLITTCYLLHPNAEDQVLTEELTSLSRFMQDLFPEMSVAGWFTLNKSFVLVLISSLTSYIIIIIQFELQ</sequence>
<keyword evidence="5 6" id="KW-0472">Membrane</keyword>
<keyword evidence="3 6" id="KW-0812">Transmembrane</keyword>
<evidence type="ECO:0000256" key="5">
    <source>
        <dbReference type="ARBA" id="ARBA00023136"/>
    </source>
</evidence>
<evidence type="ECO:0000256" key="2">
    <source>
        <dbReference type="ARBA" id="ARBA00022475"/>
    </source>
</evidence>
<protein>
    <recommendedName>
        <fullName evidence="9">Gustatory receptor 28b</fullName>
    </recommendedName>
</protein>
<comment type="subcellular location">
    <subcellularLocation>
        <location evidence="1">Cell membrane</location>
        <topology evidence="1">Multi-pass membrane protein</topology>
    </subcellularLocation>
</comment>
<evidence type="ECO:0000256" key="3">
    <source>
        <dbReference type="ARBA" id="ARBA00022692"/>
    </source>
</evidence>
<feature type="transmembrane region" description="Helical" evidence="6">
    <location>
        <begin position="94"/>
        <end position="112"/>
    </location>
</feature>
<dbReference type="EnsemblMetazoa" id="XM_050649970.1">
    <property type="protein sequence ID" value="XP_050505927.1"/>
    <property type="gene ID" value="LOC126884125"/>
</dbReference>
<dbReference type="GeneID" id="126884125"/>
<keyword evidence="8" id="KW-1185">Reference proteome</keyword>
<keyword evidence="4 6" id="KW-1133">Transmembrane helix</keyword>
<reference evidence="7" key="1">
    <citation type="submission" date="2025-05" db="UniProtKB">
        <authorList>
            <consortium name="EnsemblMetazoa"/>
        </authorList>
    </citation>
    <scope>IDENTIFICATION</scope>
</reference>
<evidence type="ECO:0000256" key="4">
    <source>
        <dbReference type="ARBA" id="ARBA00022989"/>
    </source>
</evidence>
<dbReference type="Pfam" id="PF08395">
    <property type="entry name" value="7tm_7"/>
    <property type="match status" value="1"/>
</dbReference>
<evidence type="ECO:0000313" key="8">
    <source>
        <dbReference type="Proteomes" id="UP001652700"/>
    </source>
</evidence>